<reference evidence="1 2" key="1">
    <citation type="submission" date="2022-10" db="EMBL/GenBank/DDBJ databases">
        <title>High-quality genome sequences of two octocoral-associated bacteria, Endozoicomonas euniceicola EF212 and Endozoicomonas gorgoniicola PS125.</title>
        <authorList>
            <person name="Chiou Y.-J."/>
            <person name="Chen Y.-H."/>
        </authorList>
    </citation>
    <scope>NUCLEOTIDE SEQUENCE [LARGE SCALE GENOMIC DNA]</scope>
    <source>
        <strain evidence="1 2">PS125</strain>
    </source>
</reference>
<name>A0ABT3MQZ0_9GAMM</name>
<accession>A0ABT3MQZ0</accession>
<gene>
    <name evidence="1" type="ORF">NX722_03855</name>
</gene>
<proteinExistence type="predicted"/>
<evidence type="ECO:0000313" key="1">
    <source>
        <dbReference type="EMBL" id="MCW7551786.1"/>
    </source>
</evidence>
<keyword evidence="2" id="KW-1185">Reference proteome</keyword>
<dbReference type="RefSeq" id="WP_262566789.1">
    <property type="nucleotide sequence ID" value="NZ_JAPFCC010000001.1"/>
</dbReference>
<dbReference type="EMBL" id="JAPFCC010000001">
    <property type="protein sequence ID" value="MCW7551786.1"/>
    <property type="molecule type" value="Genomic_DNA"/>
</dbReference>
<dbReference type="Proteomes" id="UP001209854">
    <property type="component" value="Unassembled WGS sequence"/>
</dbReference>
<protein>
    <submittedName>
        <fullName evidence="1">Uncharacterized protein</fullName>
    </submittedName>
</protein>
<comment type="caution">
    <text evidence="1">The sequence shown here is derived from an EMBL/GenBank/DDBJ whole genome shotgun (WGS) entry which is preliminary data.</text>
</comment>
<evidence type="ECO:0000313" key="2">
    <source>
        <dbReference type="Proteomes" id="UP001209854"/>
    </source>
</evidence>
<sequence length="61" mass="6766">MDEPLSSEPTKSPGEEIIFLLTAAILRKQQKARHKEPVRLDKPATSCMTVDTAENNDRGSL</sequence>
<organism evidence="1 2">
    <name type="scientific">Endozoicomonas gorgoniicola</name>
    <dbReference type="NCBI Taxonomy" id="1234144"/>
    <lineage>
        <taxon>Bacteria</taxon>
        <taxon>Pseudomonadati</taxon>
        <taxon>Pseudomonadota</taxon>
        <taxon>Gammaproteobacteria</taxon>
        <taxon>Oceanospirillales</taxon>
        <taxon>Endozoicomonadaceae</taxon>
        <taxon>Endozoicomonas</taxon>
    </lineage>
</organism>